<sequence length="270" mass="29843">MIGFLPLLAGIVGLLAQFVTETSREATLEKNALNAMVKEVLTGIRTVIAYNGQEEECDRHARKLEEAAGFGIRKSLLVASGTGIIYCLIFIAMAVNFWLGTLICSNRQITPGAVFATFWAIMGGMIAIGHAAKQIMPIMTAKNSAVRIFAVIDHKSDINNVSWQFGTLDEVKGDIEFTRLCYHYSVGKHKRPLEISLDGVSLERLNASWLRHMIGIIPSEPVIFDGTIEQNIHLGNSDLSDDAMRLFCRDANAHNFIVDLPEVYTSLIFI</sequence>
<evidence type="ECO:0000256" key="5">
    <source>
        <dbReference type="SAM" id="Phobius"/>
    </source>
</evidence>
<feature type="transmembrane region" description="Helical" evidence="5">
    <location>
        <begin position="83"/>
        <end position="105"/>
    </location>
</feature>
<evidence type="ECO:0000259" key="7">
    <source>
        <dbReference type="PROSITE" id="PS50929"/>
    </source>
</evidence>
<accession>A0A914S6I7</accession>
<name>A0A914S6I7_PAREQ</name>
<evidence type="ECO:0000256" key="1">
    <source>
        <dbReference type="ARBA" id="ARBA00004141"/>
    </source>
</evidence>
<dbReference type="PANTHER" id="PTHR43394:SF1">
    <property type="entry name" value="ATP-BINDING CASSETTE SUB-FAMILY B MEMBER 10, MITOCHONDRIAL"/>
    <property type="match status" value="1"/>
</dbReference>
<feature type="chain" id="PRO_5037779344" evidence="6">
    <location>
        <begin position="17"/>
        <end position="270"/>
    </location>
</feature>
<dbReference type="Gene3D" id="1.20.1560.10">
    <property type="entry name" value="ABC transporter type 1, transmembrane domain"/>
    <property type="match status" value="1"/>
</dbReference>
<keyword evidence="2 5" id="KW-0812">Transmembrane</keyword>
<dbReference type="Pfam" id="PF00664">
    <property type="entry name" value="ABC_membrane"/>
    <property type="match status" value="1"/>
</dbReference>
<evidence type="ECO:0000256" key="3">
    <source>
        <dbReference type="ARBA" id="ARBA00022989"/>
    </source>
</evidence>
<dbReference type="InterPro" id="IPR039421">
    <property type="entry name" value="Type_1_exporter"/>
</dbReference>
<dbReference type="WBParaSite" id="PEQ_0001279401-mRNA-1">
    <property type="protein sequence ID" value="PEQ_0001279401-mRNA-1"/>
    <property type="gene ID" value="PEQ_0001279401"/>
</dbReference>
<dbReference type="Gene3D" id="3.40.50.300">
    <property type="entry name" value="P-loop containing nucleotide triphosphate hydrolases"/>
    <property type="match status" value="2"/>
</dbReference>
<keyword evidence="8" id="KW-1185">Reference proteome</keyword>
<evidence type="ECO:0000313" key="9">
    <source>
        <dbReference type="WBParaSite" id="PEQ_0001279401-mRNA-1"/>
    </source>
</evidence>
<dbReference type="SUPFAM" id="SSF90123">
    <property type="entry name" value="ABC transporter transmembrane region"/>
    <property type="match status" value="1"/>
</dbReference>
<keyword evidence="6" id="KW-0732">Signal</keyword>
<evidence type="ECO:0000256" key="4">
    <source>
        <dbReference type="ARBA" id="ARBA00023136"/>
    </source>
</evidence>
<evidence type="ECO:0000313" key="8">
    <source>
        <dbReference type="Proteomes" id="UP000887564"/>
    </source>
</evidence>
<dbReference type="GO" id="GO:0015421">
    <property type="term" value="F:ABC-type oligopeptide transporter activity"/>
    <property type="evidence" value="ECO:0007669"/>
    <property type="project" value="TreeGrafter"/>
</dbReference>
<dbReference type="InterPro" id="IPR027417">
    <property type="entry name" value="P-loop_NTPase"/>
</dbReference>
<dbReference type="InterPro" id="IPR036640">
    <property type="entry name" value="ABC1_TM_sf"/>
</dbReference>
<dbReference type="InterPro" id="IPR011527">
    <property type="entry name" value="ABC1_TM_dom"/>
</dbReference>
<dbReference type="AlphaFoldDB" id="A0A914S6I7"/>
<dbReference type="GO" id="GO:0005743">
    <property type="term" value="C:mitochondrial inner membrane"/>
    <property type="evidence" value="ECO:0007669"/>
    <property type="project" value="TreeGrafter"/>
</dbReference>
<feature type="signal peptide" evidence="6">
    <location>
        <begin position="1"/>
        <end position="16"/>
    </location>
</feature>
<dbReference type="SUPFAM" id="SSF52540">
    <property type="entry name" value="P-loop containing nucleoside triphosphate hydrolases"/>
    <property type="match status" value="1"/>
</dbReference>
<dbReference type="Proteomes" id="UP000887564">
    <property type="component" value="Unplaced"/>
</dbReference>
<comment type="subcellular location">
    <subcellularLocation>
        <location evidence="1">Membrane</location>
        <topology evidence="1">Multi-pass membrane protein</topology>
    </subcellularLocation>
</comment>
<keyword evidence="4 5" id="KW-0472">Membrane</keyword>
<reference evidence="9" key="1">
    <citation type="submission" date="2022-11" db="UniProtKB">
        <authorList>
            <consortium name="WormBaseParasite"/>
        </authorList>
    </citation>
    <scope>IDENTIFICATION</scope>
</reference>
<dbReference type="PROSITE" id="PS50929">
    <property type="entry name" value="ABC_TM1F"/>
    <property type="match status" value="1"/>
</dbReference>
<protein>
    <submittedName>
        <fullName evidence="9">ABC transmembrane type-1 domain-containing protein</fullName>
    </submittedName>
</protein>
<keyword evidence="3 5" id="KW-1133">Transmembrane helix</keyword>
<feature type="domain" description="ABC transmembrane type-1" evidence="7">
    <location>
        <begin position="1"/>
        <end position="140"/>
    </location>
</feature>
<organism evidence="8 9">
    <name type="scientific">Parascaris equorum</name>
    <name type="common">Equine roundworm</name>
    <dbReference type="NCBI Taxonomy" id="6256"/>
    <lineage>
        <taxon>Eukaryota</taxon>
        <taxon>Metazoa</taxon>
        <taxon>Ecdysozoa</taxon>
        <taxon>Nematoda</taxon>
        <taxon>Chromadorea</taxon>
        <taxon>Rhabditida</taxon>
        <taxon>Spirurina</taxon>
        <taxon>Ascaridomorpha</taxon>
        <taxon>Ascaridoidea</taxon>
        <taxon>Ascarididae</taxon>
        <taxon>Parascaris</taxon>
    </lineage>
</organism>
<dbReference type="GO" id="GO:0090374">
    <property type="term" value="P:oligopeptide export from mitochondrion"/>
    <property type="evidence" value="ECO:0007669"/>
    <property type="project" value="TreeGrafter"/>
</dbReference>
<evidence type="ECO:0000256" key="2">
    <source>
        <dbReference type="ARBA" id="ARBA00022692"/>
    </source>
</evidence>
<evidence type="ECO:0000256" key="6">
    <source>
        <dbReference type="SAM" id="SignalP"/>
    </source>
</evidence>
<feature type="transmembrane region" description="Helical" evidence="5">
    <location>
        <begin position="112"/>
        <end position="132"/>
    </location>
</feature>
<dbReference type="GO" id="GO:0005524">
    <property type="term" value="F:ATP binding"/>
    <property type="evidence" value="ECO:0007669"/>
    <property type="project" value="InterPro"/>
</dbReference>
<dbReference type="PANTHER" id="PTHR43394">
    <property type="entry name" value="ATP-DEPENDENT PERMEASE MDL1, MITOCHONDRIAL"/>
    <property type="match status" value="1"/>
</dbReference>
<proteinExistence type="predicted"/>